<dbReference type="CDD" id="cd06261">
    <property type="entry name" value="TM_PBP2"/>
    <property type="match status" value="1"/>
</dbReference>
<feature type="transmembrane region" description="Helical" evidence="8">
    <location>
        <begin position="153"/>
        <end position="169"/>
    </location>
</feature>
<keyword evidence="7 8" id="KW-0472">Membrane</keyword>
<gene>
    <name evidence="10" type="ORF">SZ63_10620</name>
</gene>
<feature type="transmembrane region" description="Helical" evidence="8">
    <location>
        <begin position="54"/>
        <end position="75"/>
    </location>
</feature>
<feature type="transmembrane region" description="Helical" evidence="8">
    <location>
        <begin position="189"/>
        <end position="210"/>
    </location>
</feature>
<dbReference type="SUPFAM" id="SSF161098">
    <property type="entry name" value="MetI-like"/>
    <property type="match status" value="1"/>
</dbReference>
<proteinExistence type="inferred from homology"/>
<evidence type="ECO:0000256" key="5">
    <source>
        <dbReference type="ARBA" id="ARBA00022970"/>
    </source>
</evidence>
<evidence type="ECO:0000313" key="11">
    <source>
        <dbReference type="Proteomes" id="UP000035301"/>
    </source>
</evidence>
<dbReference type="AlphaFoldDB" id="A0A0H1QX38"/>
<dbReference type="GO" id="GO:0006865">
    <property type="term" value="P:amino acid transport"/>
    <property type="evidence" value="ECO:0007669"/>
    <property type="project" value="UniProtKB-KW"/>
</dbReference>
<keyword evidence="6 8" id="KW-1133">Transmembrane helix</keyword>
<dbReference type="GO" id="GO:0022857">
    <property type="term" value="F:transmembrane transporter activity"/>
    <property type="evidence" value="ECO:0007669"/>
    <property type="project" value="InterPro"/>
</dbReference>
<dbReference type="InterPro" id="IPR010065">
    <property type="entry name" value="AA_ABC_transptr_permease_3TM"/>
</dbReference>
<dbReference type="PATRIC" id="fig|1550566.3.peg.2317"/>
<dbReference type="GO" id="GO:0043190">
    <property type="term" value="C:ATP-binding cassette (ABC) transporter complex"/>
    <property type="evidence" value="ECO:0007669"/>
    <property type="project" value="InterPro"/>
</dbReference>
<evidence type="ECO:0000256" key="4">
    <source>
        <dbReference type="ARBA" id="ARBA00022692"/>
    </source>
</evidence>
<dbReference type="InterPro" id="IPR000515">
    <property type="entry name" value="MetI-like"/>
</dbReference>
<feature type="transmembrane region" description="Helical" evidence="8">
    <location>
        <begin position="81"/>
        <end position="102"/>
    </location>
</feature>
<accession>A0A0H1QX38</accession>
<dbReference type="Pfam" id="PF00528">
    <property type="entry name" value="BPD_transp_1"/>
    <property type="match status" value="1"/>
</dbReference>
<organism evidence="10 11">
    <name type="scientific">Methanoculleus sediminis</name>
    <dbReference type="NCBI Taxonomy" id="1550566"/>
    <lineage>
        <taxon>Archaea</taxon>
        <taxon>Methanobacteriati</taxon>
        <taxon>Methanobacteriota</taxon>
        <taxon>Stenosarchaea group</taxon>
        <taxon>Methanomicrobia</taxon>
        <taxon>Methanomicrobiales</taxon>
        <taxon>Methanomicrobiaceae</taxon>
        <taxon>Methanoculleus</taxon>
    </lineage>
</organism>
<evidence type="ECO:0000256" key="6">
    <source>
        <dbReference type="ARBA" id="ARBA00022989"/>
    </source>
</evidence>
<reference evidence="10 11" key="1">
    <citation type="journal article" date="2015" name="Int. J. Syst. Evol. Microbiol.">
        <title>Methanoculleus sediminis sp. nov., a methanogen from sediments near a submarine mud volcano.</title>
        <authorList>
            <person name="Chen S.C."/>
            <person name="Chen M.F."/>
            <person name="Lai M.C."/>
            <person name="Weng C.Y."/>
            <person name="Wu S.Y."/>
            <person name="Lin S."/>
            <person name="Yang T.F."/>
            <person name="Chen P.C."/>
        </authorList>
    </citation>
    <scope>NUCLEOTIDE SEQUENCE [LARGE SCALE GENOMIC DNA]</scope>
    <source>
        <strain evidence="10 11">S3Fa</strain>
    </source>
</reference>
<dbReference type="NCBIfam" id="TIGR01726">
    <property type="entry name" value="HEQRo_perm_3TM"/>
    <property type="match status" value="1"/>
</dbReference>
<dbReference type="RefSeq" id="WP_048185203.1">
    <property type="nucleotide sequence ID" value="NZ_JXOJ01000006.1"/>
</dbReference>
<comment type="similarity">
    <text evidence="8">Belongs to the binding-protein-dependent transport system permease family.</text>
</comment>
<dbReference type="Proteomes" id="UP000035301">
    <property type="component" value="Unassembled WGS sequence"/>
</dbReference>
<keyword evidence="4 8" id="KW-0812">Transmembrane</keyword>
<dbReference type="OrthoDB" id="60458at2157"/>
<dbReference type="Gene3D" id="1.10.3720.10">
    <property type="entry name" value="MetI-like"/>
    <property type="match status" value="1"/>
</dbReference>
<evidence type="ECO:0000256" key="7">
    <source>
        <dbReference type="ARBA" id="ARBA00023136"/>
    </source>
</evidence>
<evidence type="ECO:0000256" key="2">
    <source>
        <dbReference type="ARBA" id="ARBA00022448"/>
    </source>
</evidence>
<feature type="transmembrane region" description="Helical" evidence="8">
    <location>
        <begin position="20"/>
        <end position="42"/>
    </location>
</feature>
<keyword evidence="2 8" id="KW-0813">Transport</keyword>
<feature type="domain" description="ABC transmembrane type-1" evidence="9">
    <location>
        <begin position="19"/>
        <end position="207"/>
    </location>
</feature>
<comment type="subcellular location">
    <subcellularLocation>
        <location evidence="1 8">Cell membrane</location>
        <topology evidence="1 8">Multi-pass membrane protein</topology>
    </subcellularLocation>
</comment>
<keyword evidence="11" id="KW-1185">Reference proteome</keyword>
<keyword evidence="5" id="KW-0029">Amino-acid transport</keyword>
<dbReference type="PANTHER" id="PTHR30614:SF0">
    <property type="entry name" value="L-CYSTINE TRANSPORT SYSTEM PERMEASE PROTEIN TCYL"/>
    <property type="match status" value="1"/>
</dbReference>
<evidence type="ECO:0000313" key="10">
    <source>
        <dbReference type="EMBL" id="KLK87510.1"/>
    </source>
</evidence>
<comment type="caution">
    <text evidence="10">The sequence shown here is derived from an EMBL/GenBank/DDBJ whole genome shotgun (WGS) entry which is preliminary data.</text>
</comment>
<dbReference type="EMBL" id="JXOJ01000006">
    <property type="protein sequence ID" value="KLK87510.1"/>
    <property type="molecule type" value="Genomic_DNA"/>
</dbReference>
<protein>
    <submittedName>
        <fullName evidence="10">Amino acid ABC transporter permease</fullName>
    </submittedName>
</protein>
<dbReference type="STRING" id="1550566.SZ63_10620"/>
<evidence type="ECO:0000256" key="8">
    <source>
        <dbReference type="RuleBase" id="RU363032"/>
    </source>
</evidence>
<dbReference type="InterPro" id="IPR035906">
    <property type="entry name" value="MetI-like_sf"/>
</dbReference>
<sequence>MDQAVFFFEILLPALMQGLVVTLQLIACSAPFGLALGVAVAVGRQYGNPVVSWLCKTYVFLIKGTPLLLLLFILYFGLPSIGITFTAFVASVVGFILCNGAYNAEYIRGALISIKEGQMVAAQALGMTRWQAIRNVILPQALRRAIPGLSNEFIYLIKYSSLAYMITVIELSGAGKLVATKYFTYTESFAAVGIVYLVLVSITTIAVTILEKRVAVPGTVRATPSAQL</sequence>
<keyword evidence="3" id="KW-1003">Cell membrane</keyword>
<dbReference type="InterPro" id="IPR043429">
    <property type="entry name" value="ArtM/GltK/GlnP/TcyL/YhdX-like"/>
</dbReference>
<evidence type="ECO:0000259" key="9">
    <source>
        <dbReference type="PROSITE" id="PS50928"/>
    </source>
</evidence>
<dbReference type="PROSITE" id="PS50928">
    <property type="entry name" value="ABC_TM1"/>
    <property type="match status" value="1"/>
</dbReference>
<evidence type="ECO:0000256" key="1">
    <source>
        <dbReference type="ARBA" id="ARBA00004651"/>
    </source>
</evidence>
<dbReference type="PANTHER" id="PTHR30614">
    <property type="entry name" value="MEMBRANE COMPONENT OF AMINO ACID ABC TRANSPORTER"/>
    <property type="match status" value="1"/>
</dbReference>
<name>A0A0H1QX38_9EURY</name>
<evidence type="ECO:0000256" key="3">
    <source>
        <dbReference type="ARBA" id="ARBA00022475"/>
    </source>
</evidence>